<evidence type="ECO:0000313" key="3">
    <source>
        <dbReference type="EMBL" id="TDD54354.1"/>
    </source>
</evidence>
<feature type="transmembrane region" description="Helical" evidence="1">
    <location>
        <begin position="91"/>
        <end position="115"/>
    </location>
</feature>
<feature type="transmembrane region" description="Helical" evidence="1">
    <location>
        <begin position="162"/>
        <end position="184"/>
    </location>
</feature>
<dbReference type="PANTHER" id="PTHR35797">
    <property type="entry name" value="PROTEASE-RELATED"/>
    <property type="match status" value="1"/>
</dbReference>
<dbReference type="GO" id="GO:0008237">
    <property type="term" value="F:metallopeptidase activity"/>
    <property type="evidence" value="ECO:0007669"/>
    <property type="project" value="UniProtKB-KW"/>
</dbReference>
<keyword evidence="1" id="KW-0812">Transmembrane</keyword>
<dbReference type="AlphaFoldDB" id="A0A4R4ZAK3"/>
<feature type="domain" description="CAAX prenyl protease 2/Lysostaphin resistance protein A-like" evidence="2">
    <location>
        <begin position="123"/>
        <end position="230"/>
    </location>
</feature>
<dbReference type="InterPro" id="IPR003675">
    <property type="entry name" value="Rce1/LyrA-like_dom"/>
</dbReference>
<keyword evidence="1" id="KW-0472">Membrane</keyword>
<dbReference type="OrthoDB" id="3693644at2"/>
<keyword evidence="4" id="KW-1185">Reference proteome</keyword>
<feature type="transmembrane region" description="Helical" evidence="1">
    <location>
        <begin position="245"/>
        <end position="265"/>
    </location>
</feature>
<feature type="transmembrane region" description="Helical" evidence="1">
    <location>
        <begin position="217"/>
        <end position="239"/>
    </location>
</feature>
<keyword evidence="3" id="KW-0378">Hydrolase</keyword>
<dbReference type="RefSeq" id="WP_132482469.1">
    <property type="nucleotide sequence ID" value="NZ_SMKW01000006.1"/>
</dbReference>
<dbReference type="GO" id="GO:0004175">
    <property type="term" value="F:endopeptidase activity"/>
    <property type="evidence" value="ECO:0007669"/>
    <property type="project" value="UniProtKB-ARBA"/>
</dbReference>
<comment type="caution">
    <text evidence="3">The sequence shown here is derived from an EMBL/GenBank/DDBJ whole genome shotgun (WGS) entry which is preliminary data.</text>
</comment>
<evidence type="ECO:0000259" key="2">
    <source>
        <dbReference type="Pfam" id="PF02517"/>
    </source>
</evidence>
<gene>
    <name evidence="3" type="ORF">E1288_07095</name>
</gene>
<evidence type="ECO:0000256" key="1">
    <source>
        <dbReference type="SAM" id="Phobius"/>
    </source>
</evidence>
<keyword evidence="3" id="KW-0482">Metalloprotease</keyword>
<proteinExistence type="predicted"/>
<dbReference type="Pfam" id="PF02517">
    <property type="entry name" value="Rce1-like"/>
    <property type="match status" value="1"/>
</dbReference>
<keyword evidence="1" id="KW-1133">Transmembrane helix</keyword>
<dbReference type="PANTHER" id="PTHR35797:SF1">
    <property type="entry name" value="PROTEASE"/>
    <property type="match status" value="1"/>
</dbReference>
<feature type="transmembrane region" description="Helical" evidence="1">
    <location>
        <begin position="21"/>
        <end position="44"/>
    </location>
</feature>
<dbReference type="GO" id="GO:0006508">
    <property type="term" value="P:proteolysis"/>
    <property type="evidence" value="ECO:0007669"/>
    <property type="project" value="UniProtKB-KW"/>
</dbReference>
<keyword evidence="3" id="KW-0645">Protease</keyword>
<name>A0A4R4ZAK3_9PSEU</name>
<dbReference type="InterPro" id="IPR042150">
    <property type="entry name" value="MmRce1-like"/>
</dbReference>
<feature type="transmembrane region" description="Helical" evidence="1">
    <location>
        <begin position="121"/>
        <end position="141"/>
    </location>
</feature>
<organism evidence="3 4">
    <name type="scientific">Saccharopolyspora elongata</name>
    <dbReference type="NCBI Taxonomy" id="2530387"/>
    <lineage>
        <taxon>Bacteria</taxon>
        <taxon>Bacillati</taxon>
        <taxon>Actinomycetota</taxon>
        <taxon>Actinomycetes</taxon>
        <taxon>Pseudonocardiales</taxon>
        <taxon>Pseudonocardiaceae</taxon>
        <taxon>Saccharopolyspora</taxon>
    </lineage>
</organism>
<feature type="transmembrane region" description="Helical" evidence="1">
    <location>
        <begin position="50"/>
        <end position="70"/>
    </location>
</feature>
<dbReference type="EMBL" id="SMKW01000006">
    <property type="protein sequence ID" value="TDD54354.1"/>
    <property type="molecule type" value="Genomic_DNA"/>
</dbReference>
<reference evidence="3 4" key="1">
    <citation type="submission" date="2019-03" db="EMBL/GenBank/DDBJ databases">
        <title>Draft genome sequences of novel Actinobacteria.</title>
        <authorList>
            <person name="Sahin N."/>
            <person name="Ay H."/>
            <person name="Saygin H."/>
        </authorList>
    </citation>
    <scope>NUCLEOTIDE SEQUENCE [LARGE SCALE GENOMIC DNA]</scope>
    <source>
        <strain evidence="3 4">7K502</strain>
    </source>
</reference>
<protein>
    <submittedName>
        <fullName evidence="3">CPBP family intramembrane metalloprotease</fullName>
    </submittedName>
</protein>
<sequence length="276" mass="30032">MTTSQLSRSADRPRTSRRQGVLAFVLLTFGISWAGMFAAALLGFSLASPLAQLPAAMGPAVAAIIVRRWVTREGFGDAGLRLRLRGNLRHYLAAWLVPYALAAGALAIAAATGLWRPDELPAWWLIPALLLVVPVLTPLYWGEEFGWTSYLRLRVCPGRPQLATAVTGLVWAVWHYPLAFLGYIEFDNVLIGLPLWTVSFYFQEVVLSWLRIRSGTIWTASLAHGGNNMVLSLLTGMALEGAVSAEVTTVVMMAPIALLGAWILISGRLRPAEPGL</sequence>
<feature type="transmembrane region" description="Helical" evidence="1">
    <location>
        <begin position="190"/>
        <end position="210"/>
    </location>
</feature>
<accession>A0A4R4ZAK3</accession>
<evidence type="ECO:0000313" key="4">
    <source>
        <dbReference type="Proteomes" id="UP000294947"/>
    </source>
</evidence>
<dbReference type="Proteomes" id="UP000294947">
    <property type="component" value="Unassembled WGS sequence"/>
</dbReference>
<dbReference type="GO" id="GO:0080120">
    <property type="term" value="P:CAAX-box protein maturation"/>
    <property type="evidence" value="ECO:0007669"/>
    <property type="project" value="UniProtKB-ARBA"/>
</dbReference>